<dbReference type="Proteomes" id="UP000253345">
    <property type="component" value="Unassembled WGS sequence"/>
</dbReference>
<accession>A0A368YUY7</accession>
<dbReference type="InterPro" id="IPR037401">
    <property type="entry name" value="SnoaL-like"/>
</dbReference>
<gene>
    <name evidence="2" type="ORF">DFP89_11049</name>
</gene>
<dbReference type="InterPro" id="IPR032710">
    <property type="entry name" value="NTF2-like_dom_sf"/>
</dbReference>
<dbReference type="SUPFAM" id="SSF54427">
    <property type="entry name" value="NTF2-like"/>
    <property type="match status" value="1"/>
</dbReference>
<proteinExistence type="predicted"/>
<feature type="domain" description="SnoaL-like" evidence="1">
    <location>
        <begin position="29"/>
        <end position="117"/>
    </location>
</feature>
<dbReference type="Pfam" id="PF12680">
    <property type="entry name" value="SnoaL_2"/>
    <property type="match status" value="1"/>
</dbReference>
<name>A0A368YUY7_9RHOB</name>
<reference evidence="2 3" key="1">
    <citation type="submission" date="2018-07" db="EMBL/GenBank/DDBJ databases">
        <title>Genomic Encyclopedia of Type Strains, Phase III (KMG-III): the genomes of soil and plant-associated and newly described type strains.</title>
        <authorList>
            <person name="Whitman W."/>
        </authorList>
    </citation>
    <scope>NUCLEOTIDE SEQUENCE [LARGE SCALE GENOMIC DNA]</scope>
    <source>
        <strain evidence="2 3">CECT 8525</strain>
    </source>
</reference>
<comment type="caution">
    <text evidence="2">The sequence shown here is derived from an EMBL/GenBank/DDBJ whole genome shotgun (WGS) entry which is preliminary data.</text>
</comment>
<organism evidence="2 3">
    <name type="scientific">Paracoccus lutimaris</name>
    <dbReference type="NCBI Taxonomy" id="1490030"/>
    <lineage>
        <taxon>Bacteria</taxon>
        <taxon>Pseudomonadati</taxon>
        <taxon>Pseudomonadota</taxon>
        <taxon>Alphaproteobacteria</taxon>
        <taxon>Rhodobacterales</taxon>
        <taxon>Paracoccaceae</taxon>
        <taxon>Paracoccus</taxon>
    </lineage>
</organism>
<evidence type="ECO:0000259" key="1">
    <source>
        <dbReference type="Pfam" id="PF12680"/>
    </source>
</evidence>
<keyword evidence="3" id="KW-1185">Reference proteome</keyword>
<dbReference type="EMBL" id="QPJL01000010">
    <property type="protein sequence ID" value="RCW83368.1"/>
    <property type="molecule type" value="Genomic_DNA"/>
</dbReference>
<evidence type="ECO:0000313" key="2">
    <source>
        <dbReference type="EMBL" id="RCW83368.1"/>
    </source>
</evidence>
<dbReference type="Gene3D" id="3.10.450.50">
    <property type="match status" value="1"/>
</dbReference>
<evidence type="ECO:0000313" key="3">
    <source>
        <dbReference type="Proteomes" id="UP000253345"/>
    </source>
</evidence>
<dbReference type="AlphaFoldDB" id="A0A368YUY7"/>
<sequence length="140" mass="15360">MTDSSPLPCGSPSMVQIMSNKDAALSYLNAVFNQRDLVTAETFWAGDMIQHNPALPNGLDVLRAFISNPEPGPSYEAGIAMEDGNLVMVHGRYTNWFGKTMVAVDIFRFANGKVVEHWDVMQEEVPADQAANGNPMFPAR</sequence>
<protein>
    <submittedName>
        <fullName evidence="2">Putative SnoaL-like aldol condensation-catalyzing enzyme</fullName>
    </submittedName>
</protein>